<dbReference type="OrthoDB" id="2742931at2"/>
<protein>
    <recommendedName>
        <fullName evidence="3">SLH domain-containing protein</fullName>
    </recommendedName>
</protein>
<sequence>MRKWKRGIALLLSFTLILSAFMIHGTPVQAATAKLKLANPGFEAPLSGGKIPGWTSVFAETGSDFNYQITDDEKSSGSYSLKIVDQRRDKSVAILSDPIAVTSGVPYTGRAKILIEDAASTASLYIRFYDEAGKMITEQSKHSEGSKGFTVGQWQDVTTPETAAPANAKTARIMASVTSYSIANAYYDDMAITYDETNVPAKPELSVPQSLSPGQEFTVTLRAAEANGLSQASVDIQYDQLKLQFVEAIAAGAFAGQGASVTASVYNETVKVNAALNGTPINADSAVAELKFKVTGSEGGTWLKLDKEVTLNETAYVLQEQLYNAAIVQPEPGEPKLALANPGFEEPVVNGKIPGWSSAIAKTGEGYTYEITSSRSASGGHSLKITDTLRDQSVALISDRLEVTPGVRYTGKAKIFIEDASHTASLNLRFYDENDKQIAEYPIHSEGSKGFPAGVWRDVATPEAAAPENAKYVRLLAYTTVYAIAAAYFDDMAIAYKDTPAEPKLALANPGFEEPLAGGKIPGWKSVFAETGAGFQYEITGSKKAAGNNSLKITDQLRDKSVAIISDPLDAVPGVIYTGKAKLLVEGESTASLNIRFYDALGNQVAEQANHFETGKGFPADTWQDVATSAVVAPDNAKSVRLMAYTTSYSIATAYYDEMAIAFETDNTPAVLDMSAPAELSEGQEFTVGLNAAKANKLASVSAQIIYDKSKLQVVGVQPAGQFAGSAAAVTSADNGGKLTIDAVQQGANTVNGDTAIAEITFKATGGGGEAWLVLANESSMNGSYHPSRDKVALLRIGTDIGVQLSDKVYGEAEPLGAPIADTVGLFDGVAGKEDGHNVMYTTVKGIPPMFHVVDLDDYKLLRSIPLTDGGDAWSHKIAPDGTVYIAAGSQLWAYSPVTKQASKVFTYASENVFWAIDIDEDGNVYIATGPSGKVLKYDPITKLGRDYGRLMGIIDQEYARSIAYSKGYVYVGTSLAKVYKLNVTTGEKEEIGGVLNEKGYAYDTDVVDDKFLIVRFDTSKKRYIYDIEASQWLEVAVENSSSGLHIAKESLDGKIYFPANQKIMTFDVNTRQVEESGMVYNTGFRGADWVEVDDPELPGKSIVTMNFSGLIVFFNPQTKTVKSYPNVLPPSASITHVFEPGPNGKIYITGMQASKASEYDIVSGTNKLFGMGQAGSVTPLDGKIYFGVYPKSEFYVYDPQQATGNGNPKYLFNFGEEQDRPGDSVVANGKIYVGTIPDYGALGGAITVYDPSVSDPAKSHKVFRNIVQDQSIISLAYKDGKIYGGTSVNGGLSSQPTAKEAKLFVWDTEKEQKITEVALNIPGLTEPKAIGGLTIGPDGLLWGGVNGIVFAMDPDTMKLIKYKNLFPQDGSWGQWGSYNAVWSDDGLLYMFLGRRLVAIQTVTFDFKYFTDSEAFTLGADGHLYYSPRDNRTLMNRISISDKNPGTTPTPTPTPTSTPTPTPTPTPTSTPETGTPSPTPTSTPGTGTPSPMPTSNTGGQSSTPSPAANGSKETVLPVKVDDAGVATAIVTQAMFNEAFAAAAAAADGTKKLAWTLSEPLDAEAYALTLPAQALTGSSADRNIEVNTPLGSVILPGNMLPEGNADADAITLVIAPADKSAFDAELREAVGDRPVVRLGLKAGERDIPWSSKDARVTVSIPYTPSVEERGNSELITVWYIDEEGSAFAVPNGKYDAATGRVTFTTSHFSLYGVVFVPKAFADAGQFSWAEHAIEVMAAKGIVEGKASSVFGASDPITRADLVLLLMRLLELKADEDATFVDVDSSAYYYDAVAAAKALGIAEGTGDGRFAPEALITRQDMMTFIDRAMSAAGVTLTKGSEAELNGFADHEEIAGYAKESLAALASAGIIQGDGKAVNPLHNATRAETAVILYRIYNKL</sequence>
<keyword evidence="2" id="KW-0732">Signal</keyword>
<feature type="compositionally biased region" description="Low complexity" evidence="1">
    <location>
        <begin position="1469"/>
        <end position="1499"/>
    </location>
</feature>
<dbReference type="InterPro" id="IPR001119">
    <property type="entry name" value="SLH_dom"/>
</dbReference>
<feature type="domain" description="SLH" evidence="3">
    <location>
        <begin position="1715"/>
        <end position="1773"/>
    </location>
</feature>
<feature type="compositionally biased region" description="Polar residues" evidence="1">
    <location>
        <begin position="1500"/>
        <end position="1512"/>
    </location>
</feature>
<dbReference type="SUPFAM" id="SSF101898">
    <property type="entry name" value="NHL repeat"/>
    <property type="match status" value="1"/>
</dbReference>
<accession>A0A329M460</accession>
<evidence type="ECO:0000259" key="3">
    <source>
        <dbReference type="PROSITE" id="PS51272"/>
    </source>
</evidence>
<dbReference type="RefSeq" id="WP_113035864.1">
    <property type="nucleotide sequence ID" value="NZ_QMFB01000036.1"/>
</dbReference>
<dbReference type="PROSITE" id="PS51272">
    <property type="entry name" value="SLH"/>
    <property type="match status" value="3"/>
</dbReference>
<dbReference type="CDD" id="cd08547">
    <property type="entry name" value="Type_II_cohesin"/>
    <property type="match status" value="2"/>
</dbReference>
<dbReference type="EMBL" id="QMFB01000036">
    <property type="protein sequence ID" value="RAV11757.1"/>
    <property type="molecule type" value="Genomic_DNA"/>
</dbReference>
<organism evidence="4 5">
    <name type="scientific">Paenibacillus contaminans</name>
    <dbReference type="NCBI Taxonomy" id="450362"/>
    <lineage>
        <taxon>Bacteria</taxon>
        <taxon>Bacillati</taxon>
        <taxon>Bacillota</taxon>
        <taxon>Bacilli</taxon>
        <taxon>Bacillales</taxon>
        <taxon>Paenibacillaceae</taxon>
        <taxon>Paenibacillus</taxon>
    </lineage>
</organism>
<dbReference type="SUPFAM" id="SSF63829">
    <property type="entry name" value="Calcium-dependent phosphotriesterase"/>
    <property type="match status" value="1"/>
</dbReference>
<dbReference type="SUPFAM" id="SSF49384">
    <property type="entry name" value="Carbohydrate-binding domain"/>
    <property type="match status" value="2"/>
</dbReference>
<dbReference type="InterPro" id="IPR002102">
    <property type="entry name" value="Cohesin_dom"/>
</dbReference>
<dbReference type="GO" id="GO:0030246">
    <property type="term" value="F:carbohydrate binding"/>
    <property type="evidence" value="ECO:0007669"/>
    <property type="project" value="InterPro"/>
</dbReference>
<evidence type="ECO:0000313" key="5">
    <source>
        <dbReference type="Proteomes" id="UP000250369"/>
    </source>
</evidence>
<evidence type="ECO:0000256" key="2">
    <source>
        <dbReference type="SAM" id="SignalP"/>
    </source>
</evidence>
<dbReference type="InterPro" id="IPR015943">
    <property type="entry name" value="WD40/YVTN_repeat-like_dom_sf"/>
</dbReference>
<dbReference type="Gene3D" id="2.60.40.680">
    <property type="match status" value="2"/>
</dbReference>
<comment type="caution">
    <text evidence="4">The sequence shown here is derived from an EMBL/GenBank/DDBJ whole genome shotgun (WGS) entry which is preliminary data.</text>
</comment>
<proteinExistence type="predicted"/>
<reference evidence="4 5" key="1">
    <citation type="journal article" date="2009" name="Int. J. Syst. Evol. Microbiol.">
        <title>Paenibacillus contaminans sp. nov., isolated from a contaminated laboratory plate.</title>
        <authorList>
            <person name="Chou J.H."/>
            <person name="Lee J.H."/>
            <person name="Lin M.C."/>
            <person name="Chang P.S."/>
            <person name="Arun A.B."/>
            <person name="Young C.C."/>
            <person name="Chen W.M."/>
        </authorList>
    </citation>
    <scope>NUCLEOTIDE SEQUENCE [LARGE SCALE GENOMIC DNA]</scope>
    <source>
        <strain evidence="4 5">CKOBP-6</strain>
    </source>
</reference>
<dbReference type="Proteomes" id="UP000250369">
    <property type="component" value="Unassembled WGS sequence"/>
</dbReference>
<evidence type="ECO:0000256" key="1">
    <source>
        <dbReference type="SAM" id="MobiDB-lite"/>
    </source>
</evidence>
<feature type="domain" description="SLH" evidence="3">
    <location>
        <begin position="1842"/>
        <end position="1897"/>
    </location>
</feature>
<evidence type="ECO:0000313" key="4">
    <source>
        <dbReference type="EMBL" id="RAV11757.1"/>
    </source>
</evidence>
<dbReference type="Pfam" id="PF00395">
    <property type="entry name" value="SLH"/>
    <property type="match status" value="3"/>
</dbReference>
<feature type="compositionally biased region" description="Pro residues" evidence="1">
    <location>
        <begin position="1448"/>
        <end position="1468"/>
    </location>
</feature>
<dbReference type="SUPFAM" id="SSF50998">
    <property type="entry name" value="Quinoprotein alcohol dehydrogenase-like"/>
    <property type="match status" value="1"/>
</dbReference>
<feature type="domain" description="SLH" evidence="3">
    <location>
        <begin position="1774"/>
        <end position="1837"/>
    </location>
</feature>
<keyword evidence="5" id="KW-1185">Reference proteome</keyword>
<dbReference type="InterPro" id="IPR011047">
    <property type="entry name" value="Quinoprotein_ADH-like_sf"/>
</dbReference>
<dbReference type="InterPro" id="IPR008965">
    <property type="entry name" value="CBM2/CBM3_carb-bd_dom_sf"/>
</dbReference>
<dbReference type="Pfam" id="PF00963">
    <property type="entry name" value="Cohesin"/>
    <property type="match status" value="2"/>
</dbReference>
<dbReference type="GO" id="GO:0000272">
    <property type="term" value="P:polysaccharide catabolic process"/>
    <property type="evidence" value="ECO:0007669"/>
    <property type="project" value="InterPro"/>
</dbReference>
<dbReference type="Gene3D" id="2.130.10.10">
    <property type="entry name" value="YVTN repeat-like/Quinoprotein amine dehydrogenase"/>
    <property type="match status" value="2"/>
</dbReference>
<dbReference type="Gene3D" id="2.60.120.260">
    <property type="entry name" value="Galactose-binding domain-like"/>
    <property type="match status" value="3"/>
</dbReference>
<feature type="region of interest" description="Disordered" evidence="1">
    <location>
        <begin position="1439"/>
        <end position="1512"/>
    </location>
</feature>
<gene>
    <name evidence="4" type="ORF">DQG23_35940</name>
</gene>
<name>A0A329M460_9BACL</name>
<feature type="chain" id="PRO_5016323271" description="SLH domain-containing protein" evidence="2">
    <location>
        <begin position="31"/>
        <end position="1897"/>
    </location>
</feature>
<feature type="signal peptide" evidence="2">
    <location>
        <begin position="1"/>
        <end position="30"/>
    </location>
</feature>